<dbReference type="Pfam" id="PF11583">
    <property type="entry name" value="AurF"/>
    <property type="match status" value="1"/>
</dbReference>
<dbReference type="GO" id="GO:0016491">
    <property type="term" value="F:oxidoreductase activity"/>
    <property type="evidence" value="ECO:0007669"/>
    <property type="project" value="InterPro"/>
</dbReference>
<accession>A0A8J3YZV4</accession>
<name>A0A8J3YZV4_9ACTN</name>
<dbReference type="RefSeq" id="WP_203988109.1">
    <property type="nucleotide sequence ID" value="NZ_BOPG01000009.1"/>
</dbReference>
<reference evidence="1" key="1">
    <citation type="submission" date="2021-01" db="EMBL/GenBank/DDBJ databases">
        <title>Whole genome shotgun sequence of Virgisporangium aurantiacum NBRC 16421.</title>
        <authorList>
            <person name="Komaki H."/>
            <person name="Tamura T."/>
        </authorList>
    </citation>
    <scope>NUCLEOTIDE SEQUENCE</scope>
    <source>
        <strain evidence="1">NBRC 16421</strain>
    </source>
</reference>
<sequence>MAGPYDDRYKSRFEMWDDQAWVRSKPHRVEPFDPNLQYFSPELSTLLTHPEVAAAPPGIIKEILVYNLYTYLEFTVRLETGPVNEVCVMLRSPQFLPWLPSKMKDDALRIYTDEAGHAEMSHSLIAAVVKETRVAPVPQDPQFLGQLRQLYHDNLPAFQPFIKLFFVVVSETLITGTLTRLPQDRKVQTAVRDLARDHASDEGRHHAYFKQLFEYVWPKLPVPLRKKFGPMLPAVIHAFLAPDELGLRTILERFPSHFPDPYRIVSEIMHMDSTYSAILSGAQPTIRILRQVGLLEDEETREALARYRLV</sequence>
<dbReference type="Gene3D" id="1.10.620.20">
    <property type="entry name" value="Ribonucleotide Reductase, subunit A"/>
    <property type="match status" value="1"/>
</dbReference>
<dbReference type="InterPro" id="IPR012348">
    <property type="entry name" value="RNR-like"/>
</dbReference>
<dbReference type="InterPro" id="IPR009078">
    <property type="entry name" value="Ferritin-like_SF"/>
</dbReference>
<organism evidence="1 2">
    <name type="scientific">Virgisporangium aurantiacum</name>
    <dbReference type="NCBI Taxonomy" id="175570"/>
    <lineage>
        <taxon>Bacteria</taxon>
        <taxon>Bacillati</taxon>
        <taxon>Actinomycetota</taxon>
        <taxon>Actinomycetes</taxon>
        <taxon>Micromonosporales</taxon>
        <taxon>Micromonosporaceae</taxon>
        <taxon>Virgisporangium</taxon>
    </lineage>
</organism>
<gene>
    <name evidence="1" type="ORF">Vau01_011630</name>
</gene>
<proteinExistence type="predicted"/>
<protein>
    <recommendedName>
        <fullName evidence="3">p-aminobenzoate N-oxygenase AurF</fullName>
    </recommendedName>
</protein>
<comment type="caution">
    <text evidence="1">The sequence shown here is derived from an EMBL/GenBank/DDBJ whole genome shotgun (WGS) entry which is preliminary data.</text>
</comment>
<evidence type="ECO:0000313" key="1">
    <source>
        <dbReference type="EMBL" id="GIJ53647.1"/>
    </source>
</evidence>
<dbReference type="Proteomes" id="UP000612585">
    <property type="component" value="Unassembled WGS sequence"/>
</dbReference>
<evidence type="ECO:0008006" key="3">
    <source>
        <dbReference type="Google" id="ProtNLM"/>
    </source>
</evidence>
<dbReference type="EMBL" id="BOPG01000009">
    <property type="protein sequence ID" value="GIJ53647.1"/>
    <property type="molecule type" value="Genomic_DNA"/>
</dbReference>
<dbReference type="SUPFAM" id="SSF47240">
    <property type="entry name" value="Ferritin-like"/>
    <property type="match status" value="1"/>
</dbReference>
<dbReference type="AlphaFoldDB" id="A0A8J3YZV4"/>
<dbReference type="InterPro" id="IPR025859">
    <property type="entry name" value="AurF/CmlI"/>
</dbReference>
<keyword evidence="2" id="KW-1185">Reference proteome</keyword>
<evidence type="ECO:0000313" key="2">
    <source>
        <dbReference type="Proteomes" id="UP000612585"/>
    </source>
</evidence>